<keyword evidence="2" id="KW-0812">Transmembrane</keyword>
<protein>
    <submittedName>
        <fullName evidence="4">Tripartite tricarboxylate transporter TctB family protein</fullName>
    </submittedName>
</protein>
<name>A0ABT6ZRX3_9ACTN</name>
<evidence type="ECO:0000256" key="1">
    <source>
        <dbReference type="SAM" id="MobiDB-lite"/>
    </source>
</evidence>
<keyword evidence="5" id="KW-1185">Reference proteome</keyword>
<dbReference type="Proteomes" id="UP001214441">
    <property type="component" value="Unassembled WGS sequence"/>
</dbReference>
<gene>
    <name evidence="4" type="ORF">NMN56_007540</name>
</gene>
<feature type="transmembrane region" description="Helical" evidence="2">
    <location>
        <begin position="137"/>
        <end position="163"/>
    </location>
</feature>
<keyword evidence="2" id="KW-1133">Transmembrane helix</keyword>
<evidence type="ECO:0000313" key="4">
    <source>
        <dbReference type="EMBL" id="MDJ1131811.1"/>
    </source>
</evidence>
<feature type="transmembrane region" description="Helical" evidence="2">
    <location>
        <begin position="32"/>
        <end position="49"/>
    </location>
</feature>
<evidence type="ECO:0000256" key="2">
    <source>
        <dbReference type="SAM" id="Phobius"/>
    </source>
</evidence>
<feature type="domain" description="DUF1468" evidence="3">
    <location>
        <begin position="37"/>
        <end position="205"/>
    </location>
</feature>
<organism evidence="4 5">
    <name type="scientific">Streptomyces iconiensis</name>
    <dbReference type="NCBI Taxonomy" id="1384038"/>
    <lineage>
        <taxon>Bacteria</taxon>
        <taxon>Bacillati</taxon>
        <taxon>Actinomycetota</taxon>
        <taxon>Actinomycetes</taxon>
        <taxon>Kitasatosporales</taxon>
        <taxon>Streptomycetaceae</taxon>
        <taxon>Streptomyces</taxon>
    </lineage>
</organism>
<feature type="compositionally biased region" description="Basic and acidic residues" evidence="1">
    <location>
        <begin position="115"/>
        <end position="129"/>
    </location>
</feature>
<comment type="caution">
    <text evidence="4">The sequence shown here is derived from an EMBL/GenBank/DDBJ whole genome shotgun (WGS) entry which is preliminary data.</text>
</comment>
<feature type="region of interest" description="Disordered" evidence="1">
    <location>
        <begin position="1"/>
        <end position="30"/>
    </location>
</feature>
<dbReference type="EMBL" id="JANCPR020000006">
    <property type="protein sequence ID" value="MDJ1131811.1"/>
    <property type="molecule type" value="Genomic_DNA"/>
</dbReference>
<reference evidence="4 5" key="1">
    <citation type="submission" date="2023-05" db="EMBL/GenBank/DDBJ databases">
        <title>Streptantibioticus silvisoli sp. nov., acidotolerant actinomycetes 1 from pine litter.</title>
        <authorList>
            <person name="Swiecimska M."/>
            <person name="Golinska P."/>
            <person name="Sangal V."/>
            <person name="Wachnowicz B."/>
            <person name="Goodfellow M."/>
        </authorList>
    </citation>
    <scope>NUCLEOTIDE SEQUENCE [LARGE SCALE GENOMIC DNA]</scope>
    <source>
        <strain evidence="4 5">DSM 42109</strain>
    </source>
</reference>
<evidence type="ECO:0000259" key="3">
    <source>
        <dbReference type="Pfam" id="PF07331"/>
    </source>
</evidence>
<feature type="transmembrane region" description="Helical" evidence="2">
    <location>
        <begin position="69"/>
        <end position="89"/>
    </location>
</feature>
<accession>A0ABT6ZRX3</accession>
<dbReference type="InterPro" id="IPR009936">
    <property type="entry name" value="DUF1468"/>
</dbReference>
<dbReference type="Pfam" id="PF07331">
    <property type="entry name" value="TctB"/>
    <property type="match status" value="1"/>
</dbReference>
<feature type="transmembrane region" description="Helical" evidence="2">
    <location>
        <begin position="183"/>
        <end position="204"/>
    </location>
</feature>
<sequence>MSTEPTPGTPPGSPQESGQPERPRPSRWQGRSELGVCGLLLVVGVLVLTDAFTMDTVASVRGPVGPRTVPLVVGVALLVVALVLAVDVLRGGRGDTEGAGGPDGPEETEGAEGAAETKRAGAEGAPVKDEPGDWRTVALLVGVFLAFAALIEPIGFPLAGALLFWGSAFTLGSRTHTFTRDPLIAAGISLGTYVLFHTLLGVPLPGGPLMGVL</sequence>
<dbReference type="RefSeq" id="WP_274044470.1">
    <property type="nucleotide sequence ID" value="NZ_JANCPR020000006.1"/>
</dbReference>
<feature type="region of interest" description="Disordered" evidence="1">
    <location>
        <begin position="93"/>
        <end position="129"/>
    </location>
</feature>
<proteinExistence type="predicted"/>
<evidence type="ECO:0000313" key="5">
    <source>
        <dbReference type="Proteomes" id="UP001214441"/>
    </source>
</evidence>
<keyword evidence="2" id="KW-0472">Membrane</keyword>